<evidence type="ECO:0000313" key="1">
    <source>
        <dbReference type="Proteomes" id="UP000790787"/>
    </source>
</evidence>
<evidence type="ECO:0000313" key="2">
    <source>
        <dbReference type="RefSeq" id="XP_075092602.1"/>
    </source>
</evidence>
<keyword evidence="1" id="KW-1185">Reference proteome</keyword>
<dbReference type="Proteomes" id="UP000790787">
    <property type="component" value="Chromosome 18"/>
</dbReference>
<organism evidence="1 2">
    <name type="scientific">Nicotiana tabacum</name>
    <name type="common">Common tobacco</name>
    <dbReference type="NCBI Taxonomy" id="4097"/>
    <lineage>
        <taxon>Eukaryota</taxon>
        <taxon>Viridiplantae</taxon>
        <taxon>Streptophyta</taxon>
        <taxon>Embryophyta</taxon>
        <taxon>Tracheophyta</taxon>
        <taxon>Spermatophyta</taxon>
        <taxon>Magnoliopsida</taxon>
        <taxon>eudicotyledons</taxon>
        <taxon>Gunneridae</taxon>
        <taxon>Pentapetalae</taxon>
        <taxon>asterids</taxon>
        <taxon>lamiids</taxon>
        <taxon>Solanales</taxon>
        <taxon>Solanaceae</taxon>
        <taxon>Nicotianoideae</taxon>
        <taxon>Nicotianeae</taxon>
        <taxon>Nicotiana</taxon>
    </lineage>
</organism>
<protein>
    <submittedName>
        <fullName evidence="2">Uncharacterized protein LOC142172821</fullName>
    </submittedName>
</protein>
<name>A0AC58T5V9_TOBAC</name>
<reference evidence="1" key="1">
    <citation type="journal article" date="2014" name="Nat. Commun.">
        <title>The tobacco genome sequence and its comparison with those of tomato and potato.</title>
        <authorList>
            <person name="Sierro N."/>
            <person name="Battey J.N."/>
            <person name="Ouadi S."/>
            <person name="Bakaher N."/>
            <person name="Bovet L."/>
            <person name="Willig A."/>
            <person name="Goepfert S."/>
            <person name="Peitsch M.C."/>
            <person name="Ivanov N.V."/>
        </authorList>
    </citation>
    <scope>NUCLEOTIDE SEQUENCE [LARGE SCALE GENOMIC DNA]</scope>
</reference>
<accession>A0AC58T5V9</accession>
<sequence>MSNFTAKCFTLFLLLSVLVVQESHGLSLKEVASVRVLNRKVLGSQWAAFGKGLQGNYNHAGKINDKFADWELRGIPAGPDPLHHNGANPKKPRTP</sequence>
<reference evidence="2" key="2">
    <citation type="submission" date="2025-08" db="UniProtKB">
        <authorList>
            <consortium name="RefSeq"/>
        </authorList>
    </citation>
    <scope>IDENTIFICATION</scope>
    <source>
        <tissue evidence="2">Leaf</tissue>
    </source>
</reference>
<dbReference type="RefSeq" id="XP_075092602.1">
    <property type="nucleotide sequence ID" value="XM_075236501.1"/>
</dbReference>
<proteinExistence type="predicted"/>
<gene>
    <name evidence="2" type="primary">LOC142172821</name>
</gene>